<dbReference type="EMBL" id="JACRSP010000001">
    <property type="protein sequence ID" value="MBC8535664.1"/>
    <property type="molecule type" value="Genomic_DNA"/>
</dbReference>
<dbReference type="AlphaFoldDB" id="A0A926DE56"/>
<dbReference type="Gene3D" id="3.30.2130.10">
    <property type="entry name" value="VC0802-like"/>
    <property type="match status" value="1"/>
</dbReference>
<dbReference type="SUPFAM" id="SSF55021">
    <property type="entry name" value="ACT-like"/>
    <property type="match status" value="2"/>
</dbReference>
<organism evidence="2 3">
    <name type="scientific">Feifania hominis</name>
    <dbReference type="NCBI Taxonomy" id="2763660"/>
    <lineage>
        <taxon>Bacteria</taxon>
        <taxon>Bacillati</taxon>
        <taxon>Bacillota</taxon>
        <taxon>Clostridia</taxon>
        <taxon>Eubacteriales</taxon>
        <taxon>Feifaniaceae</taxon>
        <taxon>Feifania</taxon>
    </lineage>
</organism>
<dbReference type="RefSeq" id="WP_249299393.1">
    <property type="nucleotide sequence ID" value="NZ_JACRSP010000001.1"/>
</dbReference>
<dbReference type="PANTHER" id="PTHR40099">
    <property type="entry name" value="ACETOLACTATE SYNTHASE, SMALL SUBUNIT"/>
    <property type="match status" value="1"/>
</dbReference>
<evidence type="ECO:0000313" key="2">
    <source>
        <dbReference type="EMBL" id="MBC8535664.1"/>
    </source>
</evidence>
<evidence type="ECO:0000313" key="3">
    <source>
        <dbReference type="Proteomes" id="UP000620366"/>
    </source>
</evidence>
<dbReference type="Proteomes" id="UP000620366">
    <property type="component" value="Unassembled WGS sequence"/>
</dbReference>
<gene>
    <name evidence="2" type="ORF">H8695_03030</name>
</gene>
<feature type="domain" description="ACT" evidence="1">
    <location>
        <begin position="5"/>
        <end position="81"/>
    </location>
</feature>
<dbReference type="InterPro" id="IPR045739">
    <property type="entry name" value="ACT_dom_pair"/>
</dbReference>
<evidence type="ECO:0000259" key="1">
    <source>
        <dbReference type="PROSITE" id="PS51671"/>
    </source>
</evidence>
<dbReference type="CDD" id="cd04908">
    <property type="entry name" value="ACT_Bt0572_1"/>
    <property type="match status" value="1"/>
</dbReference>
<dbReference type="PANTHER" id="PTHR40099:SF1">
    <property type="entry name" value="ACETOLACTATE SYNTHASE, SMALL SUBUNIT"/>
    <property type="match status" value="1"/>
</dbReference>
<name>A0A926DE56_9FIRM</name>
<keyword evidence="3" id="KW-1185">Reference proteome</keyword>
<dbReference type="Pfam" id="PF19571">
    <property type="entry name" value="ACT_8"/>
    <property type="match status" value="1"/>
</dbReference>
<dbReference type="InterPro" id="IPR002912">
    <property type="entry name" value="ACT_dom"/>
</dbReference>
<sequence>MQFKQVSIFVENTPGRLSEITSLIADSGINIRAHTIADTTNYGILRIIVDDPQRCEQILKQAGLAVSITSVLAIGLEDTPGAFSKALSLLGRSGVSVEYAYVSLMKRGDKICVILKVDDNEKAAAALAEGGIETYSAQ</sequence>
<dbReference type="InterPro" id="IPR045865">
    <property type="entry name" value="ACT-like_dom_sf"/>
</dbReference>
<dbReference type="PROSITE" id="PS51671">
    <property type="entry name" value="ACT"/>
    <property type="match status" value="1"/>
</dbReference>
<protein>
    <submittedName>
        <fullName evidence="2">ACT domain-containing protein</fullName>
    </submittedName>
</protein>
<proteinExistence type="predicted"/>
<comment type="caution">
    <text evidence="2">The sequence shown here is derived from an EMBL/GenBank/DDBJ whole genome shotgun (WGS) entry which is preliminary data.</text>
</comment>
<dbReference type="CDD" id="cd04882">
    <property type="entry name" value="ACT_Bt0572_2"/>
    <property type="match status" value="1"/>
</dbReference>
<accession>A0A926DE56</accession>
<reference evidence="2" key="1">
    <citation type="submission" date="2020-08" db="EMBL/GenBank/DDBJ databases">
        <title>Genome public.</title>
        <authorList>
            <person name="Liu C."/>
            <person name="Sun Q."/>
        </authorList>
    </citation>
    <scope>NUCLEOTIDE SEQUENCE</scope>
    <source>
        <strain evidence="2">BX7</strain>
    </source>
</reference>